<keyword evidence="2" id="KW-0472">Membrane</keyword>
<accession>A0A0D3C9U9</accession>
<feature type="region of interest" description="Disordered" evidence="1">
    <location>
        <begin position="319"/>
        <end position="339"/>
    </location>
</feature>
<sequence length="600" mass="67962">MSSFATERRETEREKEKKKHDGSNDTSPLTNCFATRARKPYSACFFFLLENQSSSSISDGDTAISDGDTAISESEVKSNRESLSSKPLANSTCVASFSLLSSQNLQLSLKSLSVITRMDPRNYQTPSSSYVGLLNSQHGSGLHEKFPYESFHSSVNFGESEIPPFSSQQAEHTPVATPVDTPVERHVRRKWSPANNEVLISAWLNTSKDAIVGNDQKLGKFWKRVGEYFAESPHGLEDGERRGDLTCKKRWHRINDQVTKFCGAYSAAERQIGSGESDTDVLKKAHDIFYSDQQTKFTLEHAWCVLRFEQKWLSLNTPKATASSKRKDGETDPSTTVLDQEVRPEGCKAAKLKRSTVQGKSVADYTTIWEMKKEDLAMKERLSMLAILDSLLTKKEPLTEPEEVVKNKLLANSFMQVDLKMGVDYSYSQPSQSDDIFGNSDDGGYSETEDLIICDQAELRLQARSQVQYPPQPEVEFGFPQTCYYGATPLLETSTTQNDPGRRYYTCENMDDGECHVWNWWDVAVMEEMRARDRHVLQLSEKVENLSFYSDYETDQRLARVEKFVCDIGKEQSKVRQGFEYFVVVMIVVTVLIGLLFMVK</sequence>
<name>A0A0D3C9U9_BRAOL</name>
<dbReference type="Proteomes" id="UP000032141">
    <property type="component" value="Chromosome C5"/>
</dbReference>
<proteinExistence type="predicted"/>
<keyword evidence="2" id="KW-1133">Transmembrane helix</keyword>
<reference evidence="3" key="2">
    <citation type="submission" date="2015-03" db="UniProtKB">
        <authorList>
            <consortium name="EnsemblPlants"/>
        </authorList>
    </citation>
    <scope>IDENTIFICATION</scope>
</reference>
<protein>
    <submittedName>
        <fullName evidence="3">Uncharacterized protein</fullName>
    </submittedName>
</protein>
<evidence type="ECO:0000256" key="2">
    <source>
        <dbReference type="SAM" id="Phobius"/>
    </source>
</evidence>
<dbReference type="PANTHER" id="PTHR45023">
    <property type="match status" value="1"/>
</dbReference>
<keyword evidence="2" id="KW-0812">Transmembrane</keyword>
<evidence type="ECO:0000313" key="3">
    <source>
        <dbReference type="EnsemblPlants" id="Bo5g017630.1"/>
    </source>
</evidence>
<keyword evidence="4" id="KW-1185">Reference proteome</keyword>
<dbReference type="HOGENOM" id="CLU_012390_9_0_1"/>
<dbReference type="Gramene" id="Bo5g017630.1">
    <property type="protein sequence ID" value="Bo5g017630.1"/>
    <property type="gene ID" value="Bo5g017630"/>
</dbReference>
<feature type="compositionally biased region" description="Basic and acidic residues" evidence="1">
    <location>
        <begin position="1"/>
        <end position="23"/>
    </location>
</feature>
<feature type="region of interest" description="Disordered" evidence="1">
    <location>
        <begin position="1"/>
        <end position="31"/>
    </location>
</feature>
<dbReference type="PANTHER" id="PTHR45023:SF4">
    <property type="entry name" value="GLYCINE-RICH PROTEIN-RELATED"/>
    <property type="match status" value="1"/>
</dbReference>
<organism evidence="3 4">
    <name type="scientific">Brassica oleracea var. oleracea</name>
    <dbReference type="NCBI Taxonomy" id="109376"/>
    <lineage>
        <taxon>Eukaryota</taxon>
        <taxon>Viridiplantae</taxon>
        <taxon>Streptophyta</taxon>
        <taxon>Embryophyta</taxon>
        <taxon>Tracheophyta</taxon>
        <taxon>Spermatophyta</taxon>
        <taxon>Magnoliopsida</taxon>
        <taxon>eudicotyledons</taxon>
        <taxon>Gunneridae</taxon>
        <taxon>Pentapetalae</taxon>
        <taxon>rosids</taxon>
        <taxon>malvids</taxon>
        <taxon>Brassicales</taxon>
        <taxon>Brassicaceae</taxon>
        <taxon>Brassiceae</taxon>
        <taxon>Brassica</taxon>
    </lineage>
</organism>
<feature type="transmembrane region" description="Helical" evidence="2">
    <location>
        <begin position="581"/>
        <end position="599"/>
    </location>
</feature>
<evidence type="ECO:0000313" key="4">
    <source>
        <dbReference type="Proteomes" id="UP000032141"/>
    </source>
</evidence>
<dbReference type="EnsemblPlants" id="Bo5g017630.1">
    <property type="protein sequence ID" value="Bo5g017630.1"/>
    <property type="gene ID" value="Bo5g017630"/>
</dbReference>
<dbReference type="AlphaFoldDB" id="A0A0D3C9U9"/>
<evidence type="ECO:0000256" key="1">
    <source>
        <dbReference type="SAM" id="MobiDB-lite"/>
    </source>
</evidence>
<reference evidence="3 4" key="1">
    <citation type="journal article" date="2014" name="Genome Biol.">
        <title>Transcriptome and methylome profiling reveals relics of genome dominance in the mesopolyploid Brassica oleracea.</title>
        <authorList>
            <person name="Parkin I.A."/>
            <person name="Koh C."/>
            <person name="Tang H."/>
            <person name="Robinson S.J."/>
            <person name="Kagale S."/>
            <person name="Clarke W.E."/>
            <person name="Town C.D."/>
            <person name="Nixon J."/>
            <person name="Krishnakumar V."/>
            <person name="Bidwell S.L."/>
            <person name="Denoeud F."/>
            <person name="Belcram H."/>
            <person name="Links M.G."/>
            <person name="Just J."/>
            <person name="Clarke C."/>
            <person name="Bender T."/>
            <person name="Huebert T."/>
            <person name="Mason A.S."/>
            <person name="Pires J.C."/>
            <person name="Barker G."/>
            <person name="Moore J."/>
            <person name="Walley P.G."/>
            <person name="Manoli S."/>
            <person name="Batley J."/>
            <person name="Edwards D."/>
            <person name="Nelson M.N."/>
            <person name="Wang X."/>
            <person name="Paterson A.H."/>
            <person name="King G."/>
            <person name="Bancroft I."/>
            <person name="Chalhoub B."/>
            <person name="Sharpe A.G."/>
        </authorList>
    </citation>
    <scope>NUCLEOTIDE SEQUENCE</scope>
    <source>
        <strain evidence="3 4">cv. TO1000</strain>
    </source>
</reference>